<evidence type="ECO:0000256" key="2">
    <source>
        <dbReference type="SAM" id="Phobius"/>
    </source>
</evidence>
<keyword evidence="2" id="KW-0472">Membrane</keyword>
<accession>A0A1F4XPP1</accession>
<reference evidence="3 4" key="1">
    <citation type="journal article" date="2016" name="Nat. Commun.">
        <title>Thousands of microbial genomes shed light on interconnected biogeochemical processes in an aquifer system.</title>
        <authorList>
            <person name="Anantharaman K."/>
            <person name="Brown C.T."/>
            <person name="Hug L.A."/>
            <person name="Sharon I."/>
            <person name="Castelle C.J."/>
            <person name="Probst A.J."/>
            <person name="Thomas B.C."/>
            <person name="Singh A."/>
            <person name="Wilkins M.J."/>
            <person name="Karaoz U."/>
            <person name="Brodie E.L."/>
            <person name="Williams K.H."/>
            <person name="Hubbard S.S."/>
            <person name="Banfield J.F."/>
        </authorList>
    </citation>
    <scope>NUCLEOTIDE SEQUENCE [LARGE SCALE GENOMIC DNA]</scope>
</reference>
<evidence type="ECO:0000313" key="4">
    <source>
        <dbReference type="Proteomes" id="UP000177564"/>
    </source>
</evidence>
<organism evidence="3 4">
    <name type="scientific">Candidatus Adlerbacteria bacterium RIFCSPHIGHO2_02_FULL_52_17</name>
    <dbReference type="NCBI Taxonomy" id="1797240"/>
    <lineage>
        <taxon>Bacteria</taxon>
        <taxon>Candidatus Adleribacteriota</taxon>
    </lineage>
</organism>
<gene>
    <name evidence="3" type="ORF">A3D68_01455</name>
</gene>
<comment type="caution">
    <text evidence="3">The sequence shown here is derived from an EMBL/GenBank/DDBJ whole genome shotgun (WGS) entry which is preliminary data.</text>
</comment>
<evidence type="ECO:0000256" key="1">
    <source>
        <dbReference type="SAM" id="MobiDB-lite"/>
    </source>
</evidence>
<dbReference type="AlphaFoldDB" id="A0A1F4XPP1"/>
<feature type="region of interest" description="Disordered" evidence="1">
    <location>
        <begin position="74"/>
        <end position="95"/>
    </location>
</feature>
<keyword evidence="2" id="KW-0812">Transmembrane</keyword>
<proteinExistence type="predicted"/>
<evidence type="ECO:0000313" key="3">
    <source>
        <dbReference type="EMBL" id="OGC83544.1"/>
    </source>
</evidence>
<dbReference type="EMBL" id="MEWU01000017">
    <property type="protein sequence ID" value="OGC83544.1"/>
    <property type="molecule type" value="Genomic_DNA"/>
</dbReference>
<feature type="compositionally biased region" description="Basic and acidic residues" evidence="1">
    <location>
        <begin position="74"/>
        <end position="89"/>
    </location>
</feature>
<keyword evidence="2" id="KW-1133">Transmembrane helix</keyword>
<sequence>MSKEMMVIALGLWIIAIRAFLGVPGSWQTFLFIVTGAALAVIGFLLRGEALGRARPTGEPNSKKSSYSFIESLPDRQAGDAPSVHEQKEGITSLN</sequence>
<feature type="transmembrane region" description="Helical" evidence="2">
    <location>
        <begin position="29"/>
        <end position="46"/>
    </location>
</feature>
<dbReference type="Proteomes" id="UP000177564">
    <property type="component" value="Unassembled WGS sequence"/>
</dbReference>
<protein>
    <submittedName>
        <fullName evidence="3">Uncharacterized protein</fullName>
    </submittedName>
</protein>
<name>A0A1F4XPP1_9BACT</name>